<evidence type="ECO:0000256" key="1">
    <source>
        <dbReference type="SAM" id="MobiDB-lite"/>
    </source>
</evidence>
<protein>
    <submittedName>
        <fullName evidence="2">Uncharacterized protein</fullName>
    </submittedName>
</protein>
<evidence type="ECO:0000313" key="2">
    <source>
        <dbReference type="EMBL" id="VDN35636.1"/>
    </source>
</evidence>
<dbReference type="AlphaFoldDB" id="A0A3P7QXN5"/>
<gene>
    <name evidence="2" type="ORF">DILT_LOCUS16827</name>
</gene>
<dbReference type="EMBL" id="UYRU01087391">
    <property type="protein sequence ID" value="VDN35636.1"/>
    <property type="molecule type" value="Genomic_DNA"/>
</dbReference>
<accession>A0A3P7QXN5</accession>
<reference evidence="2 3" key="1">
    <citation type="submission" date="2018-11" db="EMBL/GenBank/DDBJ databases">
        <authorList>
            <consortium name="Pathogen Informatics"/>
        </authorList>
    </citation>
    <scope>NUCLEOTIDE SEQUENCE [LARGE SCALE GENOMIC DNA]</scope>
</reference>
<feature type="region of interest" description="Disordered" evidence="1">
    <location>
        <begin position="1"/>
        <end position="65"/>
    </location>
</feature>
<feature type="compositionally biased region" description="Basic and acidic residues" evidence="1">
    <location>
        <begin position="39"/>
        <end position="51"/>
    </location>
</feature>
<sequence>MPGGYARAAPRQAERTSIKSAGASAPTRSSVRSAGPVEAEERKSGPQQEKKEKKKKKKKKEEAAE</sequence>
<organism evidence="2 3">
    <name type="scientific">Dibothriocephalus latus</name>
    <name type="common">Fish tapeworm</name>
    <name type="synonym">Diphyllobothrium latum</name>
    <dbReference type="NCBI Taxonomy" id="60516"/>
    <lineage>
        <taxon>Eukaryota</taxon>
        <taxon>Metazoa</taxon>
        <taxon>Spiralia</taxon>
        <taxon>Lophotrochozoa</taxon>
        <taxon>Platyhelminthes</taxon>
        <taxon>Cestoda</taxon>
        <taxon>Eucestoda</taxon>
        <taxon>Diphyllobothriidea</taxon>
        <taxon>Diphyllobothriidae</taxon>
        <taxon>Dibothriocephalus</taxon>
    </lineage>
</organism>
<dbReference type="Proteomes" id="UP000281553">
    <property type="component" value="Unassembled WGS sequence"/>
</dbReference>
<keyword evidence="3" id="KW-1185">Reference proteome</keyword>
<proteinExistence type="predicted"/>
<name>A0A3P7QXN5_DIBLA</name>
<evidence type="ECO:0000313" key="3">
    <source>
        <dbReference type="Proteomes" id="UP000281553"/>
    </source>
</evidence>